<gene>
    <name evidence="2" type="ORF">SAMN04488098_100914</name>
</gene>
<evidence type="ECO:0000256" key="1">
    <source>
        <dbReference type="SAM" id="Coils"/>
    </source>
</evidence>
<dbReference type="RefSeq" id="WP_091265596.1">
    <property type="nucleotide sequence ID" value="NZ_FNFK01000009.1"/>
</dbReference>
<dbReference type="Proteomes" id="UP000199433">
    <property type="component" value="Unassembled WGS sequence"/>
</dbReference>
<proteinExistence type="predicted"/>
<feature type="coiled-coil region" evidence="1">
    <location>
        <begin position="5"/>
        <end position="95"/>
    </location>
</feature>
<dbReference type="EMBL" id="FNFK01000009">
    <property type="protein sequence ID" value="SDJ99304.1"/>
    <property type="molecule type" value="Genomic_DNA"/>
</dbReference>
<protein>
    <submittedName>
        <fullName evidence="2">Uncharacterized protein</fullName>
    </submittedName>
</protein>
<organism evidence="2 3">
    <name type="scientific">Alkalibacterium thalassium</name>
    <dbReference type="NCBI Taxonomy" id="426701"/>
    <lineage>
        <taxon>Bacteria</taxon>
        <taxon>Bacillati</taxon>
        <taxon>Bacillota</taxon>
        <taxon>Bacilli</taxon>
        <taxon>Lactobacillales</taxon>
        <taxon>Carnobacteriaceae</taxon>
        <taxon>Alkalibacterium</taxon>
    </lineage>
</organism>
<evidence type="ECO:0000313" key="2">
    <source>
        <dbReference type="EMBL" id="SDJ99304.1"/>
    </source>
</evidence>
<keyword evidence="1" id="KW-0175">Coiled coil</keyword>
<evidence type="ECO:0000313" key="3">
    <source>
        <dbReference type="Proteomes" id="UP000199433"/>
    </source>
</evidence>
<feature type="coiled-coil region" evidence="1">
    <location>
        <begin position="139"/>
        <end position="166"/>
    </location>
</feature>
<reference evidence="3" key="1">
    <citation type="submission" date="2016-10" db="EMBL/GenBank/DDBJ databases">
        <authorList>
            <person name="Varghese N."/>
            <person name="Submissions S."/>
        </authorList>
    </citation>
    <scope>NUCLEOTIDE SEQUENCE [LARGE SCALE GENOMIC DNA]</scope>
    <source>
        <strain evidence="3">DSM 19181</strain>
    </source>
</reference>
<sequence length="237" mass="28380">MNPTYQQLQIELKRLEKEKQEQLEAKIYLDRMTALFLEAREDFQALSEQVQDTERRLNVLKHELSLSDDSFREKLTQEHQKRLELKDQIKEINEAYKAGQTVLDRLDATLDKLDSADSMATWDLFSDGLFTDLIKYNKIDQAEKELTHLETAIDRYKKELKDVQMETDLTYEELGEMHRFFDIFFDNIFSDWSTKETIGRNIDMLNELYYEVQDIQKTLQNNHRSVTAEIEESEYYY</sequence>
<keyword evidence="3" id="KW-1185">Reference proteome</keyword>
<name>A0A1G8YA81_9LACT</name>
<dbReference type="OrthoDB" id="3540923at2"/>
<accession>A0A1G8YA81</accession>
<dbReference type="AlphaFoldDB" id="A0A1G8YA81"/>